<evidence type="ECO:0000313" key="2">
    <source>
        <dbReference type="Proteomes" id="UP000593577"/>
    </source>
</evidence>
<sequence>KVLSSGEDFVPSFCGELVFLERLRRGGALTVHECTTMSVSPLVGGWPYTYVWSRCPWLCEPSSQGSRSWQAGLGQSMRDKTLVRDNTFGCWESGGLLSGRHFEDFFQRSRPTLNKTVIVVVLEFKGCCVSLFFLIPSN</sequence>
<dbReference type="EMBL" id="JABFAA010000003">
    <property type="protein sequence ID" value="MBA0677664.1"/>
    <property type="molecule type" value="Genomic_DNA"/>
</dbReference>
<evidence type="ECO:0000313" key="1">
    <source>
        <dbReference type="EMBL" id="MBA0677664.1"/>
    </source>
</evidence>
<proteinExistence type="predicted"/>
<feature type="non-terminal residue" evidence="1">
    <location>
        <position position="1"/>
    </location>
</feature>
<reference evidence="1 2" key="1">
    <citation type="journal article" date="2019" name="Genome Biol. Evol.">
        <title>Insights into the evolution of the New World diploid cottons (Gossypium, subgenus Houzingenia) based on genome sequencing.</title>
        <authorList>
            <person name="Grover C.E."/>
            <person name="Arick M.A. 2nd"/>
            <person name="Thrash A."/>
            <person name="Conover J.L."/>
            <person name="Sanders W.S."/>
            <person name="Peterson D.G."/>
            <person name="Frelichowski J.E."/>
            <person name="Scheffler J.A."/>
            <person name="Scheffler B.E."/>
            <person name="Wendel J.F."/>
        </authorList>
    </citation>
    <scope>NUCLEOTIDE SEQUENCE [LARGE SCALE GENOMIC DNA]</scope>
    <source>
        <strain evidence="1">185</strain>
        <tissue evidence="1">Leaf</tissue>
    </source>
</reference>
<organism evidence="1 2">
    <name type="scientific">Gossypium aridum</name>
    <name type="common">American cotton</name>
    <name type="synonym">Erioxylum aridum</name>
    <dbReference type="NCBI Taxonomy" id="34290"/>
    <lineage>
        <taxon>Eukaryota</taxon>
        <taxon>Viridiplantae</taxon>
        <taxon>Streptophyta</taxon>
        <taxon>Embryophyta</taxon>
        <taxon>Tracheophyta</taxon>
        <taxon>Spermatophyta</taxon>
        <taxon>Magnoliopsida</taxon>
        <taxon>eudicotyledons</taxon>
        <taxon>Gunneridae</taxon>
        <taxon>Pentapetalae</taxon>
        <taxon>rosids</taxon>
        <taxon>malvids</taxon>
        <taxon>Malvales</taxon>
        <taxon>Malvaceae</taxon>
        <taxon>Malvoideae</taxon>
        <taxon>Gossypium</taxon>
    </lineage>
</organism>
<protein>
    <submittedName>
        <fullName evidence="1">Uncharacterized protein</fullName>
    </submittedName>
</protein>
<dbReference type="AlphaFoldDB" id="A0A7J8WSL4"/>
<comment type="caution">
    <text evidence="1">The sequence shown here is derived from an EMBL/GenBank/DDBJ whole genome shotgun (WGS) entry which is preliminary data.</text>
</comment>
<dbReference type="Proteomes" id="UP000593577">
    <property type="component" value="Unassembled WGS sequence"/>
</dbReference>
<keyword evidence="2" id="KW-1185">Reference proteome</keyword>
<accession>A0A7J8WSL4</accession>
<gene>
    <name evidence="1" type="ORF">Goari_019061</name>
</gene>
<name>A0A7J8WSL4_GOSAI</name>